<dbReference type="RefSeq" id="WP_229638704.1">
    <property type="nucleotide sequence ID" value="NZ_JADWDC010000003.1"/>
</dbReference>
<dbReference type="SUPFAM" id="SSF55021">
    <property type="entry name" value="ACT-like"/>
    <property type="match status" value="1"/>
</dbReference>
<dbReference type="Pfam" id="PF01842">
    <property type="entry name" value="ACT"/>
    <property type="match status" value="1"/>
</dbReference>
<dbReference type="PROSITE" id="PS51171">
    <property type="entry name" value="PREPHENATE_DEHYDR_3"/>
    <property type="match status" value="1"/>
</dbReference>
<sequence>MNLSLAYLGPTGTNSETAALAYADWLKQERQQTSTLCAYPSMALVLQSVARGKVDRAVVPIENSIEGTVTIVLDTLWQADNLQVHQELTIPIFHGLLSYASSLKEIQTVYSHPQGLAQCQKWLENFLPQVQLIPTKSTTEGIKLLKEDSTAAAVSSPRAAQLYQVPLLKADIKDSSDNCTRFWIVSCDKSENGSYLSLAFSLPQNAPGALMKALEIFARREINLSKIESRPSKRSLGEYVFFIDLEGNSQAPKIKEALAELSACTEVLKIFGNYSKLDVK</sequence>
<evidence type="ECO:0000313" key="13">
    <source>
        <dbReference type="EMBL" id="MCC0175701.1"/>
    </source>
</evidence>
<keyword evidence="14" id="KW-1185">Reference proteome</keyword>
<dbReference type="Proteomes" id="UP000729733">
    <property type="component" value="Unassembled WGS sequence"/>
</dbReference>
<feature type="site" description="Essential for prephenate dehydratase activity" evidence="9">
    <location>
        <position position="180"/>
    </location>
</feature>
<dbReference type="InterPro" id="IPR001086">
    <property type="entry name" value="Preph_deHydtase"/>
</dbReference>
<dbReference type="Pfam" id="PF00800">
    <property type="entry name" value="PDT"/>
    <property type="match status" value="1"/>
</dbReference>
<dbReference type="InterPro" id="IPR002912">
    <property type="entry name" value="ACT_dom"/>
</dbReference>
<gene>
    <name evidence="10 13" type="primary">pheA</name>
    <name evidence="13" type="ORF">I4641_01745</name>
</gene>
<name>A0A964BN67_9CYAN</name>
<proteinExistence type="predicted"/>
<evidence type="ECO:0000256" key="7">
    <source>
        <dbReference type="ARBA" id="ARBA00023239"/>
    </source>
</evidence>
<dbReference type="GO" id="GO:0009094">
    <property type="term" value="P:L-phenylalanine biosynthetic process"/>
    <property type="evidence" value="ECO:0007669"/>
    <property type="project" value="UniProtKB-KW"/>
</dbReference>
<dbReference type="Gene3D" id="3.30.70.260">
    <property type="match status" value="1"/>
</dbReference>
<evidence type="ECO:0000256" key="4">
    <source>
        <dbReference type="ARBA" id="ARBA00022605"/>
    </source>
</evidence>
<dbReference type="InterPro" id="IPR045865">
    <property type="entry name" value="ACT-like_dom_sf"/>
</dbReference>
<dbReference type="InterPro" id="IPR008242">
    <property type="entry name" value="Chor_mutase/pphenate_deHydtase"/>
</dbReference>
<evidence type="ECO:0000256" key="3">
    <source>
        <dbReference type="ARBA" id="ARBA00021872"/>
    </source>
</evidence>
<evidence type="ECO:0000256" key="10">
    <source>
        <dbReference type="RuleBase" id="RU361254"/>
    </source>
</evidence>
<comment type="catalytic activity">
    <reaction evidence="8 10">
        <text>prephenate + H(+) = 3-phenylpyruvate + CO2 + H2O</text>
        <dbReference type="Rhea" id="RHEA:21648"/>
        <dbReference type="ChEBI" id="CHEBI:15377"/>
        <dbReference type="ChEBI" id="CHEBI:15378"/>
        <dbReference type="ChEBI" id="CHEBI:16526"/>
        <dbReference type="ChEBI" id="CHEBI:18005"/>
        <dbReference type="ChEBI" id="CHEBI:29934"/>
        <dbReference type="EC" id="4.2.1.51"/>
    </reaction>
</comment>
<evidence type="ECO:0000313" key="14">
    <source>
        <dbReference type="Proteomes" id="UP000729733"/>
    </source>
</evidence>
<dbReference type="PANTHER" id="PTHR21022:SF19">
    <property type="entry name" value="PREPHENATE DEHYDRATASE-RELATED"/>
    <property type="match status" value="1"/>
</dbReference>
<evidence type="ECO:0000256" key="1">
    <source>
        <dbReference type="ARBA" id="ARBA00004741"/>
    </source>
</evidence>
<feature type="domain" description="Prephenate dehydratase" evidence="11">
    <location>
        <begin position="4"/>
        <end position="187"/>
    </location>
</feature>
<protein>
    <recommendedName>
        <fullName evidence="3 10">Prephenate dehydratase</fullName>
        <shortName evidence="10">PDT</shortName>
        <ecNumber evidence="2 10">4.2.1.51</ecNumber>
    </recommendedName>
</protein>
<dbReference type="CDD" id="cd04905">
    <property type="entry name" value="ACT_CM-PDT"/>
    <property type="match status" value="1"/>
</dbReference>
<dbReference type="AlphaFoldDB" id="A0A964BN67"/>
<evidence type="ECO:0000259" key="11">
    <source>
        <dbReference type="PROSITE" id="PS51171"/>
    </source>
</evidence>
<dbReference type="PROSITE" id="PS00858">
    <property type="entry name" value="PREPHENATE_DEHYDR_2"/>
    <property type="match status" value="1"/>
</dbReference>
<dbReference type="PANTHER" id="PTHR21022">
    <property type="entry name" value="PREPHENATE DEHYDRATASE P PROTEIN"/>
    <property type="match status" value="1"/>
</dbReference>
<keyword evidence="4 10" id="KW-0028">Amino-acid biosynthesis</keyword>
<dbReference type="GO" id="GO:0004664">
    <property type="term" value="F:prephenate dehydratase activity"/>
    <property type="evidence" value="ECO:0007669"/>
    <property type="project" value="UniProtKB-UniRule"/>
</dbReference>
<reference evidence="13" key="1">
    <citation type="journal article" date="2021" name="Antonie Van Leeuwenhoek">
        <title>Draft genome and description of Waterburya agarophytonicola gen. nov. sp. nov. (Pleurocapsales, Cyanobacteria): a seaweed symbiont.</title>
        <authorList>
            <person name="Bonthond G."/>
            <person name="Shalygin S."/>
            <person name="Bayer T."/>
            <person name="Weinberger F."/>
        </authorList>
    </citation>
    <scope>NUCLEOTIDE SEQUENCE</scope>
    <source>
        <strain evidence="13">KI4</strain>
    </source>
</reference>
<accession>A0A964BN67</accession>
<keyword evidence="6 10" id="KW-0584">Phenylalanine biosynthesis</keyword>
<comment type="caution">
    <text evidence="13">The sequence shown here is derived from an EMBL/GenBank/DDBJ whole genome shotgun (WGS) entry which is preliminary data.</text>
</comment>
<keyword evidence="7 10" id="KW-0456">Lyase</keyword>
<dbReference type="InterPro" id="IPR018528">
    <property type="entry name" value="Preph_deHydtase_CS"/>
</dbReference>
<dbReference type="EC" id="4.2.1.51" evidence="2 10"/>
<dbReference type="SUPFAM" id="SSF53850">
    <property type="entry name" value="Periplasmic binding protein-like II"/>
    <property type="match status" value="1"/>
</dbReference>
<evidence type="ECO:0000256" key="8">
    <source>
        <dbReference type="ARBA" id="ARBA00047848"/>
    </source>
</evidence>
<organism evidence="13 14">
    <name type="scientific">Waterburya agarophytonicola KI4</name>
    <dbReference type="NCBI Taxonomy" id="2874699"/>
    <lineage>
        <taxon>Bacteria</taxon>
        <taxon>Bacillati</taxon>
        <taxon>Cyanobacteriota</taxon>
        <taxon>Cyanophyceae</taxon>
        <taxon>Pleurocapsales</taxon>
        <taxon>Hyellaceae</taxon>
        <taxon>Waterburya</taxon>
        <taxon>Waterburya agarophytonicola</taxon>
    </lineage>
</organism>
<evidence type="ECO:0000256" key="2">
    <source>
        <dbReference type="ARBA" id="ARBA00013147"/>
    </source>
</evidence>
<dbReference type="Gene3D" id="3.40.190.10">
    <property type="entry name" value="Periplasmic binding protein-like II"/>
    <property type="match status" value="2"/>
</dbReference>
<evidence type="ECO:0000256" key="6">
    <source>
        <dbReference type="ARBA" id="ARBA00023222"/>
    </source>
</evidence>
<feature type="domain" description="ACT" evidence="12">
    <location>
        <begin position="198"/>
        <end position="275"/>
    </location>
</feature>
<dbReference type="GO" id="GO:0005737">
    <property type="term" value="C:cytoplasm"/>
    <property type="evidence" value="ECO:0007669"/>
    <property type="project" value="TreeGrafter"/>
</dbReference>
<comment type="pathway">
    <text evidence="1 10">Amino-acid biosynthesis; L-phenylalanine biosynthesis; phenylpyruvate from prephenate: step 1/1.</text>
</comment>
<evidence type="ECO:0000256" key="9">
    <source>
        <dbReference type="PIRSR" id="PIRSR001500-2"/>
    </source>
</evidence>
<dbReference type="EMBL" id="JADWDC010000003">
    <property type="protein sequence ID" value="MCC0175701.1"/>
    <property type="molecule type" value="Genomic_DNA"/>
</dbReference>
<dbReference type="PIRSF" id="PIRSF001500">
    <property type="entry name" value="Chor_mut_pdt_Ppr"/>
    <property type="match status" value="1"/>
</dbReference>
<dbReference type="CDD" id="cd13630">
    <property type="entry name" value="PBP2_PDT_1"/>
    <property type="match status" value="1"/>
</dbReference>
<dbReference type="PROSITE" id="PS51671">
    <property type="entry name" value="ACT"/>
    <property type="match status" value="1"/>
</dbReference>
<keyword evidence="5 10" id="KW-0057">Aromatic amino acid biosynthesis</keyword>
<dbReference type="NCBIfam" id="NF008865">
    <property type="entry name" value="PRK11898.1"/>
    <property type="match status" value="1"/>
</dbReference>
<evidence type="ECO:0000259" key="12">
    <source>
        <dbReference type="PROSITE" id="PS51671"/>
    </source>
</evidence>
<dbReference type="PROSITE" id="PS00857">
    <property type="entry name" value="PREPHENATE_DEHYDR_1"/>
    <property type="match status" value="1"/>
</dbReference>
<evidence type="ECO:0000256" key="5">
    <source>
        <dbReference type="ARBA" id="ARBA00023141"/>
    </source>
</evidence>